<dbReference type="SMART" id="SM01326">
    <property type="entry name" value="PTEN_C2"/>
    <property type="match status" value="1"/>
</dbReference>
<dbReference type="AlphaFoldDB" id="A0A8K0KNP7"/>
<feature type="compositionally biased region" description="Basic and acidic residues" evidence="1">
    <location>
        <begin position="267"/>
        <end position="281"/>
    </location>
</feature>
<dbReference type="Gene3D" id="2.60.40.1110">
    <property type="match status" value="1"/>
</dbReference>
<feature type="compositionally biased region" description="Low complexity" evidence="1">
    <location>
        <begin position="253"/>
        <end position="266"/>
    </location>
</feature>
<evidence type="ECO:0000256" key="1">
    <source>
        <dbReference type="SAM" id="MobiDB-lite"/>
    </source>
</evidence>
<evidence type="ECO:0000313" key="4">
    <source>
        <dbReference type="Proteomes" id="UP000792457"/>
    </source>
</evidence>
<evidence type="ECO:0000313" key="3">
    <source>
        <dbReference type="EMBL" id="KAG8236955.1"/>
    </source>
</evidence>
<reference evidence="3" key="2">
    <citation type="submission" date="2017-10" db="EMBL/GenBank/DDBJ databases">
        <title>Ladona fulva Genome sequencing and assembly.</title>
        <authorList>
            <person name="Murali S."/>
            <person name="Richards S."/>
            <person name="Bandaranaike D."/>
            <person name="Bellair M."/>
            <person name="Blankenburg K."/>
            <person name="Chao H."/>
            <person name="Dinh H."/>
            <person name="Doddapaneni H."/>
            <person name="Dugan-Rocha S."/>
            <person name="Elkadiri S."/>
            <person name="Gnanaolivu R."/>
            <person name="Hernandez B."/>
            <person name="Skinner E."/>
            <person name="Javaid M."/>
            <person name="Lee S."/>
            <person name="Li M."/>
            <person name="Ming W."/>
            <person name="Munidasa M."/>
            <person name="Muniz J."/>
            <person name="Nguyen L."/>
            <person name="Hughes D."/>
            <person name="Osuji N."/>
            <person name="Pu L.-L."/>
            <person name="Puazo M."/>
            <person name="Qu C."/>
            <person name="Quiroz J."/>
            <person name="Raj R."/>
            <person name="Weissenberger G."/>
            <person name="Xin Y."/>
            <person name="Zou X."/>
            <person name="Han Y."/>
            <person name="Worley K."/>
            <person name="Muzny D."/>
            <person name="Gibbs R."/>
        </authorList>
    </citation>
    <scope>NUCLEOTIDE SEQUENCE</scope>
    <source>
        <strain evidence="3">Sampled in the wild</strain>
    </source>
</reference>
<feature type="compositionally biased region" description="Pro residues" evidence="1">
    <location>
        <begin position="243"/>
        <end position="252"/>
    </location>
</feature>
<dbReference type="SUPFAM" id="SSF49562">
    <property type="entry name" value="C2 domain (Calcium/lipid-binding domain, CaLB)"/>
    <property type="match status" value="1"/>
</dbReference>
<sequence>MYSEEMKCRPNFDQPSLIRVFLIIYDGEVSTEAWDKTGHDGGSRGDMEKRNKQLNDIMDGCRPYLEVYQGEERLLSSLQEYEKMPLFNIMKGKAMIFFVTLPIEVEVCGDVTVSVYHARNTLGGVMSQGRPTGIHIARVQFHTGFISPDKTSLQFAKSEIDELQEGIEHYGEGFSLTLTLSVGESGASASGRPSRPPPPSPWQVHPHHVGNYVPDVLFSTRIEMEENFDTFVNRPNSQRQPMPAQPRPPHPAVAPSASAPQPAVKPVTRDDDLEKMPDDESKVNDKMDVQAAEEADLLNLAGGVNLLNIDKGHTADSGSSVDLLGGFVSSNNTSTQPSSGHGANNVFDGFDLLGGGQASSKHQPDLFDPFGSSGSQPVSGLQLSIISVDFADIAPQSTKV</sequence>
<dbReference type="Proteomes" id="UP000792457">
    <property type="component" value="Unassembled WGS sequence"/>
</dbReference>
<feature type="domain" description="C2 tensin-type" evidence="2">
    <location>
        <begin position="18"/>
        <end position="183"/>
    </location>
</feature>
<dbReference type="InterPro" id="IPR014020">
    <property type="entry name" value="Tensin_C2-dom"/>
</dbReference>
<feature type="region of interest" description="Disordered" evidence="1">
    <location>
        <begin position="233"/>
        <end position="281"/>
    </location>
</feature>
<accession>A0A8K0KNP7</accession>
<keyword evidence="4" id="KW-1185">Reference proteome</keyword>
<reference evidence="3" key="1">
    <citation type="submission" date="2013-04" db="EMBL/GenBank/DDBJ databases">
        <authorList>
            <person name="Qu J."/>
            <person name="Murali S.C."/>
            <person name="Bandaranaike D."/>
            <person name="Bellair M."/>
            <person name="Blankenburg K."/>
            <person name="Chao H."/>
            <person name="Dinh H."/>
            <person name="Doddapaneni H."/>
            <person name="Downs B."/>
            <person name="Dugan-Rocha S."/>
            <person name="Elkadiri S."/>
            <person name="Gnanaolivu R.D."/>
            <person name="Hernandez B."/>
            <person name="Javaid M."/>
            <person name="Jayaseelan J.C."/>
            <person name="Lee S."/>
            <person name="Li M."/>
            <person name="Ming W."/>
            <person name="Munidasa M."/>
            <person name="Muniz J."/>
            <person name="Nguyen L."/>
            <person name="Ongeri F."/>
            <person name="Osuji N."/>
            <person name="Pu L.-L."/>
            <person name="Puazo M."/>
            <person name="Qu C."/>
            <person name="Quiroz J."/>
            <person name="Raj R."/>
            <person name="Weissenberger G."/>
            <person name="Xin Y."/>
            <person name="Zou X."/>
            <person name="Han Y."/>
            <person name="Richards S."/>
            <person name="Worley K."/>
            <person name="Muzny D."/>
            <person name="Gibbs R."/>
        </authorList>
    </citation>
    <scope>NUCLEOTIDE SEQUENCE</scope>
    <source>
        <strain evidence="3">Sampled in the wild</strain>
    </source>
</reference>
<gene>
    <name evidence="3" type="ORF">J437_LFUL016150</name>
</gene>
<feature type="region of interest" description="Disordered" evidence="1">
    <location>
        <begin position="184"/>
        <end position="205"/>
    </location>
</feature>
<evidence type="ECO:0000259" key="2">
    <source>
        <dbReference type="PROSITE" id="PS51182"/>
    </source>
</evidence>
<comment type="caution">
    <text evidence="3">The sequence shown here is derived from an EMBL/GenBank/DDBJ whole genome shotgun (WGS) entry which is preliminary data.</text>
</comment>
<organism evidence="3 4">
    <name type="scientific">Ladona fulva</name>
    <name type="common">Scarce chaser dragonfly</name>
    <name type="synonym">Libellula fulva</name>
    <dbReference type="NCBI Taxonomy" id="123851"/>
    <lineage>
        <taxon>Eukaryota</taxon>
        <taxon>Metazoa</taxon>
        <taxon>Ecdysozoa</taxon>
        <taxon>Arthropoda</taxon>
        <taxon>Hexapoda</taxon>
        <taxon>Insecta</taxon>
        <taxon>Pterygota</taxon>
        <taxon>Palaeoptera</taxon>
        <taxon>Odonata</taxon>
        <taxon>Epiprocta</taxon>
        <taxon>Anisoptera</taxon>
        <taxon>Libelluloidea</taxon>
        <taxon>Libellulidae</taxon>
        <taxon>Ladona</taxon>
    </lineage>
</organism>
<name>A0A8K0KNP7_LADFU</name>
<protein>
    <recommendedName>
        <fullName evidence="2">C2 tensin-type domain-containing protein</fullName>
    </recommendedName>
</protein>
<dbReference type="InterPro" id="IPR035892">
    <property type="entry name" value="C2_domain_sf"/>
</dbReference>
<dbReference type="FunFam" id="2.60.40.1110:FF:000001">
    <property type="entry name" value="cyclin-G-associated kinase isoform X2"/>
    <property type="match status" value="1"/>
</dbReference>
<dbReference type="Pfam" id="PF10409">
    <property type="entry name" value="PTEN_C2"/>
    <property type="match status" value="1"/>
</dbReference>
<dbReference type="PROSITE" id="PS51182">
    <property type="entry name" value="C2_TENSIN"/>
    <property type="match status" value="1"/>
</dbReference>
<proteinExistence type="predicted"/>
<dbReference type="EMBL" id="KZ309097">
    <property type="protein sequence ID" value="KAG8236955.1"/>
    <property type="molecule type" value="Genomic_DNA"/>
</dbReference>
<dbReference type="OrthoDB" id="8195827at2759"/>